<name>A0ABQ8F1R1_9FUNG</name>
<evidence type="ECO:0000313" key="2">
    <source>
        <dbReference type="EMBL" id="KAH6590554.1"/>
    </source>
</evidence>
<keyword evidence="1" id="KW-0732">Signal</keyword>
<organism evidence="2 3">
    <name type="scientific">Batrachochytrium salamandrivorans</name>
    <dbReference type="NCBI Taxonomy" id="1357716"/>
    <lineage>
        <taxon>Eukaryota</taxon>
        <taxon>Fungi</taxon>
        <taxon>Fungi incertae sedis</taxon>
        <taxon>Chytridiomycota</taxon>
        <taxon>Chytridiomycota incertae sedis</taxon>
        <taxon>Chytridiomycetes</taxon>
        <taxon>Rhizophydiales</taxon>
        <taxon>Rhizophydiales incertae sedis</taxon>
        <taxon>Batrachochytrium</taxon>
    </lineage>
</organism>
<feature type="signal peptide" evidence="1">
    <location>
        <begin position="1"/>
        <end position="18"/>
    </location>
</feature>
<dbReference type="EMBL" id="JAFCIX010000432">
    <property type="protein sequence ID" value="KAH6590554.1"/>
    <property type="molecule type" value="Genomic_DNA"/>
</dbReference>
<accession>A0ABQ8F1R1</accession>
<proteinExistence type="predicted"/>
<keyword evidence="3" id="KW-1185">Reference proteome</keyword>
<evidence type="ECO:0000256" key="1">
    <source>
        <dbReference type="SAM" id="SignalP"/>
    </source>
</evidence>
<dbReference type="Proteomes" id="UP001648503">
    <property type="component" value="Unassembled WGS sequence"/>
</dbReference>
<reference evidence="2 3" key="1">
    <citation type="submission" date="2021-02" db="EMBL/GenBank/DDBJ databases">
        <title>Variation within the Batrachochytrium salamandrivorans European outbreak.</title>
        <authorList>
            <person name="Kelly M."/>
            <person name="Pasmans F."/>
            <person name="Shea T.P."/>
            <person name="Munoz J.F."/>
            <person name="Carranza S."/>
            <person name="Cuomo C.A."/>
            <person name="Martel A."/>
        </authorList>
    </citation>
    <scope>NUCLEOTIDE SEQUENCE [LARGE SCALE GENOMIC DNA]</scope>
    <source>
        <strain evidence="2 3">AMFP18/2</strain>
    </source>
</reference>
<protein>
    <submittedName>
        <fullName evidence="2">Uncharacterized protein</fullName>
    </submittedName>
</protein>
<sequence length="201" mass="22470">MRVKALVAAAMVITSVNASGKGGFKSWFGRGGMTGSESRHNLLRSTLSLFQGPEPTKKKLGDGSGGGGKDPFCGSMASKLSGLRDKAIELSSKIPRQRRISYRLRGYRNRGVNRDDRGFVKANKTATHSELDDEDSLEMKQTKESLIALEQEYRGVWIPFINECWNKSFDVLSPEEMIEKEYFFRRTKVIILEAVAAPPYQ</sequence>
<evidence type="ECO:0000313" key="3">
    <source>
        <dbReference type="Proteomes" id="UP001648503"/>
    </source>
</evidence>
<gene>
    <name evidence="2" type="ORF">BASA50_009273</name>
</gene>
<feature type="chain" id="PRO_5047323210" evidence="1">
    <location>
        <begin position="19"/>
        <end position="201"/>
    </location>
</feature>
<comment type="caution">
    <text evidence="2">The sequence shown here is derived from an EMBL/GenBank/DDBJ whole genome shotgun (WGS) entry which is preliminary data.</text>
</comment>